<dbReference type="GO" id="GO:0006637">
    <property type="term" value="P:acyl-CoA metabolic process"/>
    <property type="evidence" value="ECO:0007669"/>
    <property type="project" value="TreeGrafter"/>
</dbReference>
<keyword evidence="1" id="KW-0472">Membrane</keyword>
<dbReference type="Gene3D" id="3.40.50.1820">
    <property type="entry name" value="alpha/beta hydrolase"/>
    <property type="match status" value="1"/>
</dbReference>
<dbReference type="Pfam" id="PF00561">
    <property type="entry name" value="Abhydrolase_1"/>
    <property type="match status" value="1"/>
</dbReference>
<keyword evidence="3" id="KW-0378">Hydrolase</keyword>
<dbReference type="AlphaFoldDB" id="A0A9X1QS72"/>
<feature type="domain" description="AB hydrolase-1" evidence="2">
    <location>
        <begin position="100"/>
        <end position="200"/>
    </location>
</feature>
<dbReference type="PANTHER" id="PTHR10824:SF4">
    <property type="entry name" value="ACYL-COENZYME A THIOESTERASE 1-LIKE"/>
    <property type="match status" value="1"/>
</dbReference>
<feature type="transmembrane region" description="Helical" evidence="1">
    <location>
        <begin position="12"/>
        <end position="36"/>
    </location>
</feature>
<dbReference type="PANTHER" id="PTHR10824">
    <property type="entry name" value="ACYL-COENZYME A THIOESTERASE-RELATED"/>
    <property type="match status" value="1"/>
</dbReference>
<dbReference type="GO" id="GO:0047617">
    <property type="term" value="F:fatty acyl-CoA hydrolase activity"/>
    <property type="evidence" value="ECO:0007669"/>
    <property type="project" value="TreeGrafter"/>
</dbReference>
<comment type="caution">
    <text evidence="3">The sequence shown here is derived from an EMBL/GenBank/DDBJ whole genome shotgun (WGS) entry which is preliminary data.</text>
</comment>
<dbReference type="InterPro" id="IPR000073">
    <property type="entry name" value="AB_hydrolase_1"/>
</dbReference>
<accession>A0A9X1QS72</accession>
<dbReference type="EMBL" id="JAKGSI010000003">
    <property type="protein sequence ID" value="MCF4006863.1"/>
    <property type="molecule type" value="Genomic_DNA"/>
</dbReference>
<dbReference type="GO" id="GO:0006631">
    <property type="term" value="P:fatty acid metabolic process"/>
    <property type="evidence" value="ECO:0007669"/>
    <property type="project" value="TreeGrafter"/>
</dbReference>
<dbReference type="RefSeq" id="WP_236118674.1">
    <property type="nucleotide sequence ID" value="NZ_JAKGSI010000003.1"/>
</dbReference>
<name>A0A9X1QS72_9CORY</name>
<evidence type="ECO:0000259" key="2">
    <source>
        <dbReference type="Pfam" id="PF00561"/>
    </source>
</evidence>
<keyword evidence="1" id="KW-0812">Transmembrane</keyword>
<gene>
    <name evidence="3" type="ORF">L1O03_06675</name>
</gene>
<evidence type="ECO:0000256" key="1">
    <source>
        <dbReference type="SAM" id="Phobius"/>
    </source>
</evidence>
<dbReference type="InterPro" id="IPR029058">
    <property type="entry name" value="AB_hydrolase_fold"/>
</dbReference>
<sequence length="363" mass="39505">MNHTTRHPRRWLKALSVGLLTVIGAVIVLGLGAYALRSYNLHRYSAPSGGPEEYRHPTDLGSYPTDIPGITVEHVQGQYLNGFHLRPQTVRHQGSVVTFGGSDGSPNFHEAQALAEQGYDTWALFFFGMPNQSAELARVPLDFFSEALDRIHAEGSPGPLTLLGASKGAELAAELASTYPQDIDNIVLLAPSAYSYQGLTSDFEDVPSWTFRGEDVPWISLRDASPGRAIAMSTRLGLGFPTSYRDVYTSATERSSRADDARIPIERFPGRVLAFAGTEDRMWDSGGSATLIADHHPDTTVSIQQGAGHVYAPMTTIAHGGAVINLGGDVESNTRAEEDYRRILSETLATWHPSMEETPHEAQ</sequence>
<reference evidence="3" key="1">
    <citation type="submission" date="2022-01" db="EMBL/GenBank/DDBJ databases">
        <title>Corynebacterium sp. nov isolated from isolated from the feces of the greater white-fronted geese (Anser albifrons) at Poyang Lake, PR China.</title>
        <authorList>
            <person name="Liu Q."/>
        </authorList>
    </citation>
    <scope>NUCLEOTIDE SEQUENCE</scope>
    <source>
        <strain evidence="3">JCM 32435</strain>
    </source>
</reference>
<keyword evidence="1" id="KW-1133">Transmembrane helix</keyword>
<evidence type="ECO:0000313" key="3">
    <source>
        <dbReference type="EMBL" id="MCF4006863.1"/>
    </source>
</evidence>
<organism evidence="3 4">
    <name type="scientific">Corynebacterium uropygiale</name>
    <dbReference type="NCBI Taxonomy" id="1775911"/>
    <lineage>
        <taxon>Bacteria</taxon>
        <taxon>Bacillati</taxon>
        <taxon>Actinomycetota</taxon>
        <taxon>Actinomycetes</taxon>
        <taxon>Mycobacteriales</taxon>
        <taxon>Corynebacteriaceae</taxon>
        <taxon>Corynebacterium</taxon>
    </lineage>
</organism>
<keyword evidence="4" id="KW-1185">Reference proteome</keyword>
<dbReference type="Proteomes" id="UP001139336">
    <property type="component" value="Unassembled WGS sequence"/>
</dbReference>
<evidence type="ECO:0000313" key="4">
    <source>
        <dbReference type="Proteomes" id="UP001139336"/>
    </source>
</evidence>
<protein>
    <submittedName>
        <fullName evidence="3">Alpha/beta fold hydrolase</fullName>
    </submittedName>
</protein>
<dbReference type="SUPFAM" id="SSF53474">
    <property type="entry name" value="alpha/beta-Hydrolases"/>
    <property type="match status" value="1"/>
</dbReference>
<proteinExistence type="predicted"/>